<reference evidence="2 3" key="1">
    <citation type="submission" date="2024-01" db="EMBL/GenBank/DDBJ databases">
        <title>The genomes of 5 underutilized Papilionoideae crops provide insights into root nodulation and disease resistanc.</title>
        <authorList>
            <person name="Yuan L."/>
        </authorList>
    </citation>
    <scope>NUCLEOTIDE SEQUENCE [LARGE SCALE GENOMIC DNA]</scope>
    <source>
        <strain evidence="2">ZHUSHIDOU_FW_LH</strain>
        <tissue evidence="2">Leaf</tissue>
    </source>
</reference>
<evidence type="ECO:0000256" key="1">
    <source>
        <dbReference type="SAM" id="SignalP"/>
    </source>
</evidence>
<keyword evidence="3" id="KW-1185">Reference proteome</keyword>
<dbReference type="InterPro" id="IPR034565">
    <property type="entry name" value="Put_cell_wall"/>
</dbReference>
<dbReference type="PANTHER" id="PTHR36733">
    <property type="entry name" value="CELL WALL PROTEIN-RELATED"/>
    <property type="match status" value="1"/>
</dbReference>
<feature type="signal peptide" evidence="1">
    <location>
        <begin position="1"/>
        <end position="28"/>
    </location>
</feature>
<dbReference type="EMBL" id="JAYWIO010000001">
    <property type="protein sequence ID" value="KAK7290917.1"/>
    <property type="molecule type" value="Genomic_DNA"/>
</dbReference>
<organism evidence="2 3">
    <name type="scientific">Crotalaria pallida</name>
    <name type="common">Smooth rattlebox</name>
    <name type="synonym">Crotalaria striata</name>
    <dbReference type="NCBI Taxonomy" id="3830"/>
    <lineage>
        <taxon>Eukaryota</taxon>
        <taxon>Viridiplantae</taxon>
        <taxon>Streptophyta</taxon>
        <taxon>Embryophyta</taxon>
        <taxon>Tracheophyta</taxon>
        <taxon>Spermatophyta</taxon>
        <taxon>Magnoliopsida</taxon>
        <taxon>eudicotyledons</taxon>
        <taxon>Gunneridae</taxon>
        <taxon>Pentapetalae</taxon>
        <taxon>rosids</taxon>
        <taxon>fabids</taxon>
        <taxon>Fabales</taxon>
        <taxon>Fabaceae</taxon>
        <taxon>Papilionoideae</taxon>
        <taxon>50 kb inversion clade</taxon>
        <taxon>genistoids sensu lato</taxon>
        <taxon>core genistoids</taxon>
        <taxon>Crotalarieae</taxon>
        <taxon>Crotalaria</taxon>
    </lineage>
</organism>
<feature type="chain" id="PRO_5042973459" description="Cell wall protein" evidence="1">
    <location>
        <begin position="29"/>
        <end position="143"/>
    </location>
</feature>
<evidence type="ECO:0000313" key="3">
    <source>
        <dbReference type="Proteomes" id="UP001372338"/>
    </source>
</evidence>
<sequence>MACKASYSFFAFLLLSSIMLATTWQAVARHNIVPKNSNTQDKKEPQFLFDGGFYNPGFGRLGFPPLFGVTPQNPFTGGNGGAGSAGRSYVPGGDDTFVPNPGFETPIPGSGAVVPASVPVTVVPAEVPVAVVPAAVPVAAVHP</sequence>
<evidence type="ECO:0008006" key="4">
    <source>
        <dbReference type="Google" id="ProtNLM"/>
    </source>
</evidence>
<dbReference type="Proteomes" id="UP001372338">
    <property type="component" value="Unassembled WGS sequence"/>
</dbReference>
<gene>
    <name evidence="2" type="ORF">RIF29_05697</name>
</gene>
<dbReference type="AlphaFoldDB" id="A0AAN9J2L7"/>
<proteinExistence type="predicted"/>
<dbReference type="PANTHER" id="PTHR36733:SF1">
    <property type="entry name" value="CELL WALL PROTEIN-RELATED"/>
    <property type="match status" value="1"/>
</dbReference>
<name>A0AAN9J2L7_CROPI</name>
<protein>
    <recommendedName>
        <fullName evidence="4">Cell wall protein</fullName>
    </recommendedName>
</protein>
<evidence type="ECO:0000313" key="2">
    <source>
        <dbReference type="EMBL" id="KAK7290917.1"/>
    </source>
</evidence>
<accession>A0AAN9J2L7</accession>
<keyword evidence="1" id="KW-0732">Signal</keyword>
<comment type="caution">
    <text evidence="2">The sequence shown here is derived from an EMBL/GenBank/DDBJ whole genome shotgun (WGS) entry which is preliminary data.</text>
</comment>